<feature type="compositionally biased region" description="Basic and acidic residues" evidence="1">
    <location>
        <begin position="90"/>
        <end position="100"/>
    </location>
</feature>
<name>A0ABU6WLS3_9FABA</name>
<dbReference type="Proteomes" id="UP001341840">
    <property type="component" value="Unassembled WGS sequence"/>
</dbReference>
<proteinExistence type="predicted"/>
<feature type="region of interest" description="Disordered" evidence="1">
    <location>
        <begin position="1"/>
        <end position="34"/>
    </location>
</feature>
<feature type="compositionally biased region" description="Basic and acidic residues" evidence="1">
    <location>
        <begin position="11"/>
        <end position="20"/>
    </location>
</feature>
<feature type="region of interest" description="Disordered" evidence="1">
    <location>
        <begin position="90"/>
        <end position="113"/>
    </location>
</feature>
<accession>A0ABU6WLS3</accession>
<evidence type="ECO:0000259" key="2">
    <source>
        <dbReference type="PROSITE" id="PS50175"/>
    </source>
</evidence>
<gene>
    <name evidence="3" type="ORF">PIB30_060572</name>
</gene>
<reference evidence="3 4" key="1">
    <citation type="journal article" date="2023" name="Plants (Basel)">
        <title>Bridging the Gap: Combining Genomics and Transcriptomics Approaches to Understand Stylosanthes scabra, an Orphan Legume from the Brazilian Caatinga.</title>
        <authorList>
            <person name="Ferreira-Neto J.R.C."/>
            <person name="da Silva M.D."/>
            <person name="Binneck E."/>
            <person name="de Melo N.F."/>
            <person name="da Silva R.H."/>
            <person name="de Melo A.L.T.M."/>
            <person name="Pandolfi V."/>
            <person name="Bustamante F.O."/>
            <person name="Brasileiro-Vidal A.C."/>
            <person name="Benko-Iseppon A.M."/>
        </authorList>
    </citation>
    <scope>NUCLEOTIDE SEQUENCE [LARGE SCALE GENOMIC DNA]</scope>
    <source>
        <tissue evidence="3">Leaves</tissue>
    </source>
</reference>
<evidence type="ECO:0000313" key="3">
    <source>
        <dbReference type="EMBL" id="MED6185801.1"/>
    </source>
</evidence>
<comment type="caution">
    <text evidence="3">The sequence shown here is derived from an EMBL/GenBank/DDBJ whole genome shotgun (WGS) entry which is preliminary data.</text>
</comment>
<dbReference type="PROSITE" id="PS50175">
    <property type="entry name" value="ASP_PROT_RETROV"/>
    <property type="match status" value="1"/>
</dbReference>
<dbReference type="EMBL" id="JASCZI010181780">
    <property type="protein sequence ID" value="MED6185801.1"/>
    <property type="molecule type" value="Genomic_DNA"/>
</dbReference>
<dbReference type="InterPro" id="IPR001995">
    <property type="entry name" value="Peptidase_A2_cat"/>
</dbReference>
<keyword evidence="4" id="KW-1185">Reference proteome</keyword>
<evidence type="ECO:0000256" key="1">
    <source>
        <dbReference type="SAM" id="MobiDB-lite"/>
    </source>
</evidence>
<feature type="domain" description="Peptidase A2" evidence="2">
    <location>
        <begin position="155"/>
        <end position="194"/>
    </location>
</feature>
<sequence length="225" mass="25117">MAPRVNAQPHNLRDNQRDSGFKGQPKPLKQKFNNYTPSVAPITEIYQQILEKGYGHKTQDCYDLKDAIEQAIRDGKWSTFVKIILEPRSSDRERSPKAETRNPINQRDENEESTTMVNVITGSSAVEKSKSALKKNLKILAHMIISAKLRSGLVRRILVDTGADSNIIFKNTLDALGFKNGDMETHQPGVMGLGDHFIKTDGSIDLSATIGSGNTRRPLWPNSLF</sequence>
<organism evidence="3 4">
    <name type="scientific">Stylosanthes scabra</name>
    <dbReference type="NCBI Taxonomy" id="79078"/>
    <lineage>
        <taxon>Eukaryota</taxon>
        <taxon>Viridiplantae</taxon>
        <taxon>Streptophyta</taxon>
        <taxon>Embryophyta</taxon>
        <taxon>Tracheophyta</taxon>
        <taxon>Spermatophyta</taxon>
        <taxon>Magnoliopsida</taxon>
        <taxon>eudicotyledons</taxon>
        <taxon>Gunneridae</taxon>
        <taxon>Pentapetalae</taxon>
        <taxon>rosids</taxon>
        <taxon>fabids</taxon>
        <taxon>Fabales</taxon>
        <taxon>Fabaceae</taxon>
        <taxon>Papilionoideae</taxon>
        <taxon>50 kb inversion clade</taxon>
        <taxon>dalbergioids sensu lato</taxon>
        <taxon>Dalbergieae</taxon>
        <taxon>Pterocarpus clade</taxon>
        <taxon>Stylosanthes</taxon>
    </lineage>
</organism>
<evidence type="ECO:0000313" key="4">
    <source>
        <dbReference type="Proteomes" id="UP001341840"/>
    </source>
</evidence>
<protein>
    <recommendedName>
        <fullName evidence="2">Peptidase A2 domain-containing protein</fullName>
    </recommendedName>
</protein>